<dbReference type="PRINTS" id="PR00043">
    <property type="entry name" value="LEUZIPPRJUN"/>
</dbReference>
<evidence type="ECO:0000259" key="6">
    <source>
        <dbReference type="PROSITE" id="PS50217"/>
    </source>
</evidence>
<feature type="compositionally biased region" description="Low complexity" evidence="5">
    <location>
        <begin position="194"/>
        <end position="203"/>
    </location>
</feature>
<sequence length="388" mass="41781">MIPQDSPLTHSGSVAFSHQSYHDGAYEPQPEYRFGEVAIDDSRMNDEFASMHGSHLEEQQQAFAAAQGNARHFKSSAFSFQQSDGGFAAYQQMLQQTADAVDAWPHGGAQPAFDLSMFQQSGGLRQSMPRGSVSAIEKYGQVTPPNDASSEAASDSKAQIVSQISPEERGRNDKSERARNAAMQRHSKKKQRRGSGVSPVSGGSEDEEGSDKKEKYREKNRLAAAKCRAKKKDNIEGIEDRHRNLNAMNSALKKQVQDLRGELADLRTHALDHQGCNCRIARYNVNQAQKVAMGTDGIGSSAGSGALGHSPDCRYGRGSESGSAGSGQGRPSAAQCHSFVAPSSFAFNGIGGPNGHGDMEMQERDEAADFAEYLQAEFGATDDFSHAG</sequence>
<dbReference type="GO" id="GO:0003700">
    <property type="term" value="F:DNA-binding transcription factor activity"/>
    <property type="evidence" value="ECO:0007669"/>
    <property type="project" value="InterPro"/>
</dbReference>
<feature type="compositionally biased region" description="Basic and acidic residues" evidence="5">
    <location>
        <begin position="210"/>
        <end position="221"/>
    </location>
</feature>
<organism evidence="7 8">
    <name type="scientific">Cryoendolithus antarcticus</name>
    <dbReference type="NCBI Taxonomy" id="1507870"/>
    <lineage>
        <taxon>Eukaryota</taxon>
        <taxon>Fungi</taxon>
        <taxon>Dikarya</taxon>
        <taxon>Ascomycota</taxon>
        <taxon>Pezizomycotina</taxon>
        <taxon>Dothideomycetes</taxon>
        <taxon>Dothideomycetidae</taxon>
        <taxon>Cladosporiales</taxon>
        <taxon>Cladosporiaceae</taxon>
        <taxon>Cryoendolithus</taxon>
    </lineage>
</organism>
<dbReference type="InterPro" id="IPR000837">
    <property type="entry name" value="AP-1"/>
</dbReference>
<dbReference type="InterPro" id="IPR002112">
    <property type="entry name" value="Leuzip_Jun"/>
</dbReference>
<dbReference type="Gene3D" id="1.20.5.170">
    <property type="match status" value="1"/>
</dbReference>
<dbReference type="InParanoid" id="A0A1V8TG68"/>
<dbReference type="STRING" id="1507870.A0A1V8TG68"/>
<dbReference type="InterPro" id="IPR004827">
    <property type="entry name" value="bZIP"/>
</dbReference>
<protein>
    <recommendedName>
        <fullName evidence="6">BZIP domain-containing protein</fullName>
    </recommendedName>
</protein>
<dbReference type="OrthoDB" id="295274at2759"/>
<evidence type="ECO:0000313" key="7">
    <source>
        <dbReference type="EMBL" id="OQO10241.1"/>
    </source>
</evidence>
<dbReference type="SUPFAM" id="SSF57959">
    <property type="entry name" value="Leucine zipper domain"/>
    <property type="match status" value="1"/>
</dbReference>
<dbReference type="GO" id="GO:0003677">
    <property type="term" value="F:DNA binding"/>
    <property type="evidence" value="ECO:0007669"/>
    <property type="project" value="UniProtKB-KW"/>
</dbReference>
<feature type="compositionally biased region" description="Low complexity" evidence="5">
    <location>
        <begin position="147"/>
        <end position="158"/>
    </location>
</feature>
<gene>
    <name evidence="7" type="ORF">B0A48_04599</name>
</gene>
<comment type="caution">
    <text evidence="7">The sequence shown here is derived from an EMBL/GenBank/DDBJ whole genome shotgun (WGS) entry which is preliminary data.</text>
</comment>
<accession>A0A1V8TG68</accession>
<keyword evidence="1" id="KW-0805">Transcription regulation</keyword>
<feature type="compositionally biased region" description="Basic and acidic residues" evidence="5">
    <location>
        <begin position="166"/>
        <end position="179"/>
    </location>
</feature>
<dbReference type="SMART" id="SM00338">
    <property type="entry name" value="BRLZ"/>
    <property type="match status" value="1"/>
</dbReference>
<dbReference type="PANTHER" id="PTHR23351:SF24">
    <property type="entry name" value="ACTIVATING TRANSCRIPTION FACTOR 3-RELATED"/>
    <property type="match status" value="1"/>
</dbReference>
<dbReference type="Proteomes" id="UP000192596">
    <property type="component" value="Unassembled WGS sequence"/>
</dbReference>
<evidence type="ECO:0000256" key="4">
    <source>
        <dbReference type="SAM" id="Coils"/>
    </source>
</evidence>
<keyword evidence="4" id="KW-0175">Coiled coil</keyword>
<reference evidence="8" key="1">
    <citation type="submission" date="2017-03" db="EMBL/GenBank/DDBJ databases">
        <title>Genomes of endolithic fungi from Antarctica.</title>
        <authorList>
            <person name="Coleine C."/>
            <person name="Masonjones S."/>
            <person name="Stajich J.E."/>
        </authorList>
    </citation>
    <scope>NUCLEOTIDE SEQUENCE [LARGE SCALE GENOMIC DNA]</scope>
    <source>
        <strain evidence="8">CCFEE 5527</strain>
    </source>
</reference>
<evidence type="ECO:0000256" key="5">
    <source>
        <dbReference type="SAM" id="MobiDB-lite"/>
    </source>
</evidence>
<dbReference type="PROSITE" id="PS00036">
    <property type="entry name" value="BZIP_BASIC"/>
    <property type="match status" value="1"/>
</dbReference>
<keyword evidence="2" id="KW-0238">DNA-binding</keyword>
<dbReference type="InterPro" id="IPR046347">
    <property type="entry name" value="bZIP_sf"/>
</dbReference>
<dbReference type="GO" id="GO:0006357">
    <property type="term" value="P:regulation of transcription by RNA polymerase II"/>
    <property type="evidence" value="ECO:0007669"/>
    <property type="project" value="InterPro"/>
</dbReference>
<evidence type="ECO:0000256" key="2">
    <source>
        <dbReference type="ARBA" id="ARBA00023125"/>
    </source>
</evidence>
<keyword evidence="3" id="KW-0804">Transcription</keyword>
<evidence type="ECO:0000313" key="8">
    <source>
        <dbReference type="Proteomes" id="UP000192596"/>
    </source>
</evidence>
<evidence type="ECO:0000256" key="3">
    <source>
        <dbReference type="ARBA" id="ARBA00023163"/>
    </source>
</evidence>
<dbReference type="AlphaFoldDB" id="A0A1V8TG68"/>
<name>A0A1V8TG68_9PEZI</name>
<dbReference type="Pfam" id="PF00170">
    <property type="entry name" value="bZIP_1"/>
    <property type="match status" value="1"/>
</dbReference>
<feature type="region of interest" description="Disordered" evidence="5">
    <location>
        <begin position="302"/>
        <end position="335"/>
    </location>
</feature>
<feature type="region of interest" description="Disordered" evidence="5">
    <location>
        <begin position="140"/>
        <end position="225"/>
    </location>
</feature>
<feature type="domain" description="BZIP" evidence="6">
    <location>
        <begin position="210"/>
        <end position="273"/>
    </location>
</feature>
<keyword evidence="8" id="KW-1185">Reference proteome</keyword>
<proteinExistence type="predicted"/>
<evidence type="ECO:0000256" key="1">
    <source>
        <dbReference type="ARBA" id="ARBA00023015"/>
    </source>
</evidence>
<feature type="coiled-coil region" evidence="4">
    <location>
        <begin position="228"/>
        <end position="269"/>
    </location>
</feature>
<dbReference type="PROSITE" id="PS50217">
    <property type="entry name" value="BZIP"/>
    <property type="match status" value="1"/>
</dbReference>
<dbReference type="EMBL" id="NAJO01000009">
    <property type="protein sequence ID" value="OQO10241.1"/>
    <property type="molecule type" value="Genomic_DNA"/>
</dbReference>
<dbReference type="PANTHER" id="PTHR23351">
    <property type="entry name" value="FOS TRANSCRIPTION FACTOR-RELATED"/>
    <property type="match status" value="1"/>
</dbReference>